<dbReference type="Gene3D" id="2.80.10.50">
    <property type="match status" value="2"/>
</dbReference>
<evidence type="ECO:0000313" key="1">
    <source>
        <dbReference type="EMBL" id="KAF0527916.1"/>
    </source>
</evidence>
<dbReference type="AlphaFoldDB" id="A0A8H4AS81"/>
<dbReference type="Proteomes" id="UP000439903">
    <property type="component" value="Unassembled WGS sequence"/>
</dbReference>
<proteinExistence type="predicted"/>
<reference evidence="1 2" key="1">
    <citation type="journal article" date="2019" name="Environ. Microbiol.">
        <title>At the nexus of three kingdoms: the genome of the mycorrhizal fungus Gigaspora margarita provides insights into plant, endobacterial and fungal interactions.</title>
        <authorList>
            <person name="Venice F."/>
            <person name="Ghignone S."/>
            <person name="Salvioli di Fossalunga A."/>
            <person name="Amselem J."/>
            <person name="Novero M."/>
            <person name="Xianan X."/>
            <person name="Sedzielewska Toro K."/>
            <person name="Morin E."/>
            <person name="Lipzen A."/>
            <person name="Grigoriev I.V."/>
            <person name="Henrissat B."/>
            <person name="Martin F.M."/>
            <person name="Bonfante P."/>
        </authorList>
    </citation>
    <scope>NUCLEOTIDE SEQUENCE [LARGE SCALE GENOMIC DNA]</scope>
    <source>
        <strain evidence="1 2">BEG34</strain>
    </source>
</reference>
<dbReference type="EMBL" id="WTPW01000272">
    <property type="protein sequence ID" value="KAF0527916.1"/>
    <property type="molecule type" value="Genomic_DNA"/>
</dbReference>
<dbReference type="InterPro" id="IPR016093">
    <property type="entry name" value="MIR_motif"/>
</dbReference>
<evidence type="ECO:0000313" key="2">
    <source>
        <dbReference type="Proteomes" id="UP000439903"/>
    </source>
</evidence>
<dbReference type="CDD" id="cd23263">
    <property type="entry name" value="beta-trefoil_MIR"/>
    <property type="match status" value="1"/>
</dbReference>
<sequence length="353" mass="40064">MSDQNLNSSKLPLIAVTVHPTKYNGTQDPESWLQDIRFFCRLHGIDDEEEIVSFAILKVDPIIFIPEKTSTFSAFLRALKNHVTYTVMSQAALHNLRKLKYNSNVEMSDFISNFLSLCRSANVTSLEEQKSFLLGSLHDDNIRNILANKFRPVEEFDWVIKVFQGIIYEYPLHQIRYGSKITLKHCVTGQYLSHGEHKPVEPGSPYSTVFCNGSKPRENEIWIVTSPSGENKNSGDPVHFNSVIGLCHEKSRSNLCAANELASRDVWTSTGKDSNCNWFVRRHATESGYLNENNGVWAIGDIIILEHVNNKLPLFTQSHSEYIDSHSNSNQEVLLDGDGLEENNKWYAEIVGQ</sequence>
<accession>A0A8H4AS81</accession>
<name>A0A8H4AS81_GIGMA</name>
<dbReference type="SUPFAM" id="SSF82109">
    <property type="entry name" value="MIR domain"/>
    <property type="match status" value="1"/>
</dbReference>
<keyword evidence="2" id="KW-1185">Reference proteome</keyword>
<dbReference type="OrthoDB" id="5588846at2759"/>
<comment type="caution">
    <text evidence="1">The sequence shown here is derived from an EMBL/GenBank/DDBJ whole genome shotgun (WGS) entry which is preliminary data.</text>
</comment>
<gene>
    <name evidence="1" type="ORF">F8M41_013373</name>
</gene>
<organism evidence="1 2">
    <name type="scientific">Gigaspora margarita</name>
    <dbReference type="NCBI Taxonomy" id="4874"/>
    <lineage>
        <taxon>Eukaryota</taxon>
        <taxon>Fungi</taxon>
        <taxon>Fungi incertae sedis</taxon>
        <taxon>Mucoromycota</taxon>
        <taxon>Glomeromycotina</taxon>
        <taxon>Glomeromycetes</taxon>
        <taxon>Diversisporales</taxon>
        <taxon>Gigasporaceae</taxon>
        <taxon>Gigaspora</taxon>
    </lineage>
</organism>
<dbReference type="SMART" id="SM00472">
    <property type="entry name" value="MIR"/>
    <property type="match status" value="3"/>
</dbReference>
<dbReference type="InterPro" id="IPR036300">
    <property type="entry name" value="MIR_dom_sf"/>
</dbReference>
<protein>
    <submittedName>
        <fullName evidence="1">Stromal cell-derived factor 2-like protein</fullName>
    </submittedName>
</protein>
<dbReference type="PROSITE" id="PS50919">
    <property type="entry name" value="MIR"/>
    <property type="match status" value="1"/>
</dbReference>